<keyword evidence="2" id="KW-0677">Repeat</keyword>
<comment type="caution">
    <text evidence="3">The sequence shown here is derived from an EMBL/GenBank/DDBJ whole genome shotgun (WGS) entry which is preliminary data.</text>
</comment>
<evidence type="ECO:0000313" key="3">
    <source>
        <dbReference type="EMBL" id="GGN66898.1"/>
    </source>
</evidence>
<dbReference type="GO" id="GO:0016740">
    <property type="term" value="F:transferase activity"/>
    <property type="evidence" value="ECO:0007669"/>
    <property type="project" value="UniProtKB-KW"/>
</dbReference>
<dbReference type="InterPro" id="IPR001451">
    <property type="entry name" value="Hexapep"/>
</dbReference>
<reference evidence="3" key="1">
    <citation type="journal article" date="2014" name="Int. J. Syst. Evol. Microbiol.">
        <title>Complete genome sequence of Corynebacterium casei LMG S-19264T (=DSM 44701T), isolated from a smear-ripened cheese.</title>
        <authorList>
            <consortium name="US DOE Joint Genome Institute (JGI-PGF)"/>
            <person name="Walter F."/>
            <person name="Albersmeier A."/>
            <person name="Kalinowski J."/>
            <person name="Ruckert C."/>
        </authorList>
    </citation>
    <scope>NUCLEOTIDE SEQUENCE</scope>
    <source>
        <strain evidence="3">JCM 17251</strain>
    </source>
</reference>
<protein>
    <recommendedName>
        <fullName evidence="5">Acyltransferase</fullName>
    </recommendedName>
</protein>
<gene>
    <name evidence="3" type="ORF">GCM10007971_37290</name>
</gene>
<dbReference type="PROSITE" id="PS00101">
    <property type="entry name" value="HEXAPEP_TRANSFERASES"/>
    <property type="match status" value="1"/>
</dbReference>
<dbReference type="AlphaFoldDB" id="A0A917Y604"/>
<organism evidence="3 4">
    <name type="scientific">Oceanobacillus indicireducens</name>
    <dbReference type="NCBI Taxonomy" id="1004261"/>
    <lineage>
        <taxon>Bacteria</taxon>
        <taxon>Bacillati</taxon>
        <taxon>Bacillota</taxon>
        <taxon>Bacilli</taxon>
        <taxon>Bacillales</taxon>
        <taxon>Bacillaceae</taxon>
        <taxon>Oceanobacillus</taxon>
    </lineage>
</organism>
<dbReference type="InterPro" id="IPR018357">
    <property type="entry name" value="Hexapep_transf_CS"/>
</dbReference>
<dbReference type="Proteomes" id="UP000624041">
    <property type="component" value="Unassembled WGS sequence"/>
</dbReference>
<reference evidence="3" key="2">
    <citation type="submission" date="2020-09" db="EMBL/GenBank/DDBJ databases">
        <authorList>
            <person name="Sun Q."/>
            <person name="Ohkuma M."/>
        </authorList>
    </citation>
    <scope>NUCLEOTIDE SEQUENCE</scope>
    <source>
        <strain evidence="3">JCM 17251</strain>
    </source>
</reference>
<dbReference type="EMBL" id="BMOS01000050">
    <property type="protein sequence ID" value="GGN66898.1"/>
    <property type="molecule type" value="Genomic_DNA"/>
</dbReference>
<keyword evidence="4" id="KW-1185">Reference proteome</keyword>
<accession>A0A917Y604</accession>
<proteinExistence type="predicted"/>
<sequence>MLSILKKLLKRNKKKKVSFKNIGNNVVVASGNSFHQTDKIEIGDDVYIGFEGLFFGYGGIKIGSGTIIAHRVEIMTRNHNYDSEDLQSIPYDKRYILKPVIIEENVWIGSNVRIVPGVTIGEGAVVAMGAVVTKDVPPFSVVGGNPAKIIKYRNNERYEKLKRENKIYLKIKQKGHL</sequence>
<dbReference type="SUPFAM" id="SSF51161">
    <property type="entry name" value="Trimeric LpxA-like enzymes"/>
    <property type="match status" value="1"/>
</dbReference>
<keyword evidence="1" id="KW-0808">Transferase</keyword>
<evidence type="ECO:0000256" key="2">
    <source>
        <dbReference type="ARBA" id="ARBA00022737"/>
    </source>
</evidence>
<evidence type="ECO:0008006" key="5">
    <source>
        <dbReference type="Google" id="ProtNLM"/>
    </source>
</evidence>
<dbReference type="RefSeq" id="WP_188859628.1">
    <property type="nucleotide sequence ID" value="NZ_BMOS01000050.1"/>
</dbReference>
<dbReference type="Gene3D" id="2.160.10.10">
    <property type="entry name" value="Hexapeptide repeat proteins"/>
    <property type="match status" value="1"/>
</dbReference>
<dbReference type="PANTHER" id="PTHR23416">
    <property type="entry name" value="SIALIC ACID SYNTHASE-RELATED"/>
    <property type="match status" value="1"/>
</dbReference>
<dbReference type="InterPro" id="IPR051159">
    <property type="entry name" value="Hexapeptide_acetyltransf"/>
</dbReference>
<dbReference type="CDD" id="cd04647">
    <property type="entry name" value="LbH_MAT_like"/>
    <property type="match status" value="1"/>
</dbReference>
<name>A0A917Y604_9BACI</name>
<evidence type="ECO:0000313" key="4">
    <source>
        <dbReference type="Proteomes" id="UP000624041"/>
    </source>
</evidence>
<dbReference type="InterPro" id="IPR011004">
    <property type="entry name" value="Trimer_LpxA-like_sf"/>
</dbReference>
<evidence type="ECO:0000256" key="1">
    <source>
        <dbReference type="ARBA" id="ARBA00022679"/>
    </source>
</evidence>
<dbReference type="Pfam" id="PF14602">
    <property type="entry name" value="Hexapep_2"/>
    <property type="match status" value="1"/>
</dbReference>